<dbReference type="PROSITE" id="PS00331">
    <property type="entry name" value="MALIC_ENZYMES"/>
    <property type="match status" value="1"/>
</dbReference>
<feature type="compositionally biased region" description="Basic and acidic residues" evidence="3">
    <location>
        <begin position="148"/>
        <end position="158"/>
    </location>
</feature>
<dbReference type="InterPro" id="IPR012302">
    <property type="entry name" value="Malic_NAD-bd"/>
</dbReference>
<dbReference type="PANTHER" id="PTHR43237:SF4">
    <property type="entry name" value="NADP-DEPENDENT MALIC ENZYME"/>
    <property type="match status" value="1"/>
</dbReference>
<dbReference type="AlphaFoldDB" id="A0A2A2K2M4"/>
<keyword evidence="6" id="KW-1185">Reference proteome</keyword>
<dbReference type="GO" id="GO:0004470">
    <property type="term" value="F:malic enzyme activity"/>
    <property type="evidence" value="ECO:0007669"/>
    <property type="project" value="InterPro"/>
</dbReference>
<comment type="cofactor">
    <cofactor evidence="1">
        <name>Mg(2+)</name>
        <dbReference type="ChEBI" id="CHEBI:18420"/>
    </cofactor>
</comment>
<dbReference type="Gene3D" id="3.40.50.720">
    <property type="entry name" value="NAD(P)-binding Rossmann-like Domain"/>
    <property type="match status" value="1"/>
</dbReference>
<accession>A0A2A2K2M4</accession>
<dbReference type="InterPro" id="IPR051674">
    <property type="entry name" value="Malate_Decarboxylase"/>
</dbReference>
<dbReference type="PANTHER" id="PTHR43237">
    <property type="entry name" value="NADP-DEPENDENT MALIC ENZYME"/>
    <property type="match status" value="1"/>
</dbReference>
<feature type="compositionally biased region" description="Basic and acidic residues" evidence="3">
    <location>
        <begin position="169"/>
        <end position="180"/>
    </location>
</feature>
<dbReference type="PRINTS" id="PR00072">
    <property type="entry name" value="MALOXRDTASE"/>
</dbReference>
<gene>
    <name evidence="5" type="ORF">WR25_15158</name>
</gene>
<evidence type="ECO:0000313" key="6">
    <source>
        <dbReference type="Proteomes" id="UP000218231"/>
    </source>
</evidence>
<dbReference type="SMART" id="SM00919">
    <property type="entry name" value="Malic_M"/>
    <property type="match status" value="1"/>
</dbReference>
<name>A0A2A2K2M4_9BILA</name>
<dbReference type="Pfam" id="PF03949">
    <property type="entry name" value="Malic_M"/>
    <property type="match status" value="1"/>
</dbReference>
<keyword evidence="2" id="KW-0560">Oxidoreductase</keyword>
<dbReference type="GO" id="GO:0016616">
    <property type="term" value="F:oxidoreductase activity, acting on the CH-OH group of donors, NAD or NADP as acceptor"/>
    <property type="evidence" value="ECO:0007669"/>
    <property type="project" value="InterPro"/>
</dbReference>
<feature type="domain" description="Malic enzyme NAD-binding" evidence="4">
    <location>
        <begin position="10"/>
        <end position="170"/>
    </location>
</feature>
<organism evidence="5 6">
    <name type="scientific">Diploscapter pachys</name>
    <dbReference type="NCBI Taxonomy" id="2018661"/>
    <lineage>
        <taxon>Eukaryota</taxon>
        <taxon>Metazoa</taxon>
        <taxon>Ecdysozoa</taxon>
        <taxon>Nematoda</taxon>
        <taxon>Chromadorea</taxon>
        <taxon>Rhabditida</taxon>
        <taxon>Rhabditina</taxon>
        <taxon>Rhabditomorpha</taxon>
        <taxon>Rhabditoidea</taxon>
        <taxon>Rhabditidae</taxon>
        <taxon>Diploscapter</taxon>
    </lineage>
</organism>
<dbReference type="SUPFAM" id="SSF51735">
    <property type="entry name" value="NAD(P)-binding Rossmann-fold domains"/>
    <property type="match status" value="1"/>
</dbReference>
<dbReference type="InterPro" id="IPR001891">
    <property type="entry name" value="Malic_OxRdtase"/>
</dbReference>
<evidence type="ECO:0000256" key="3">
    <source>
        <dbReference type="SAM" id="MobiDB-lite"/>
    </source>
</evidence>
<protein>
    <recommendedName>
        <fullName evidence="4">Malic enzyme NAD-binding domain-containing protein</fullName>
    </recommendedName>
</protein>
<reference evidence="5 6" key="1">
    <citation type="journal article" date="2017" name="Curr. Biol.">
        <title>Genome architecture and evolution of a unichromosomal asexual nematode.</title>
        <authorList>
            <person name="Fradin H."/>
            <person name="Zegar C."/>
            <person name="Gutwein M."/>
            <person name="Lucas J."/>
            <person name="Kovtun M."/>
            <person name="Corcoran D."/>
            <person name="Baugh L.R."/>
            <person name="Kiontke K."/>
            <person name="Gunsalus K."/>
            <person name="Fitch D.H."/>
            <person name="Piano F."/>
        </authorList>
    </citation>
    <scope>NUCLEOTIDE SEQUENCE [LARGE SCALE GENOMIC DNA]</scope>
    <source>
        <strain evidence="5">PF1309</strain>
    </source>
</reference>
<evidence type="ECO:0000313" key="5">
    <source>
        <dbReference type="EMBL" id="PAV68132.1"/>
    </source>
</evidence>
<evidence type="ECO:0000256" key="2">
    <source>
        <dbReference type="ARBA" id="ARBA00023002"/>
    </source>
</evidence>
<dbReference type="InterPro" id="IPR036291">
    <property type="entry name" value="NAD(P)-bd_dom_sf"/>
</dbReference>
<feature type="region of interest" description="Disordered" evidence="3">
    <location>
        <begin position="134"/>
        <end position="180"/>
    </location>
</feature>
<dbReference type="OrthoDB" id="25140at2759"/>
<sequence length="180" mass="19233">MNIPVFHDDQHGTAIICAAGLINACLLTGRRLDEVKVVVNGAGAAAIACTELMKAMGVRHDNVIMCDREGVIYQGREDINQWQSAHAAATDRRTLTEALNGADVFLGLGGDGLWRAAQLRPRIYHPRAVRSAADGAGALRRRQGGDGFGRRDQADPRHGGVPPAAARAAEPDDVRAQPRL</sequence>
<dbReference type="EMBL" id="LIAE01009808">
    <property type="protein sequence ID" value="PAV68132.1"/>
    <property type="molecule type" value="Genomic_DNA"/>
</dbReference>
<evidence type="ECO:0000256" key="1">
    <source>
        <dbReference type="ARBA" id="ARBA00001946"/>
    </source>
</evidence>
<dbReference type="Proteomes" id="UP000218231">
    <property type="component" value="Unassembled WGS sequence"/>
</dbReference>
<dbReference type="InterPro" id="IPR015884">
    <property type="entry name" value="Malic_enzyme_CS"/>
</dbReference>
<evidence type="ECO:0000259" key="4">
    <source>
        <dbReference type="SMART" id="SM00919"/>
    </source>
</evidence>
<dbReference type="STRING" id="2018661.A0A2A2K2M4"/>
<comment type="caution">
    <text evidence="5">The sequence shown here is derived from an EMBL/GenBank/DDBJ whole genome shotgun (WGS) entry which is preliminary data.</text>
</comment>
<dbReference type="GO" id="GO:0051287">
    <property type="term" value="F:NAD binding"/>
    <property type="evidence" value="ECO:0007669"/>
    <property type="project" value="InterPro"/>
</dbReference>
<proteinExistence type="predicted"/>